<dbReference type="AlphaFoldDB" id="A0A1G7H019"/>
<protein>
    <submittedName>
        <fullName evidence="2">Methyltransferase domain-containing protein</fullName>
    </submittedName>
</protein>
<organism evidence="2 3">
    <name type="scientific">Ulvibacter litoralis</name>
    <dbReference type="NCBI Taxonomy" id="227084"/>
    <lineage>
        <taxon>Bacteria</taxon>
        <taxon>Pseudomonadati</taxon>
        <taxon>Bacteroidota</taxon>
        <taxon>Flavobacteriia</taxon>
        <taxon>Flavobacteriales</taxon>
        <taxon>Flavobacteriaceae</taxon>
        <taxon>Ulvibacter</taxon>
    </lineage>
</organism>
<dbReference type="RefSeq" id="WP_093144570.1">
    <property type="nucleotide sequence ID" value="NZ_BMWO01000005.1"/>
</dbReference>
<feature type="domain" description="Methyltransferase type 12" evidence="1">
    <location>
        <begin position="71"/>
        <end position="152"/>
    </location>
</feature>
<dbReference type="Proteomes" id="UP000199321">
    <property type="component" value="Unassembled WGS sequence"/>
</dbReference>
<dbReference type="Pfam" id="PF08242">
    <property type="entry name" value="Methyltransf_12"/>
    <property type="match status" value="1"/>
</dbReference>
<keyword evidence="2" id="KW-0489">Methyltransferase</keyword>
<dbReference type="OrthoDB" id="20930at2"/>
<keyword evidence="2" id="KW-0808">Transferase</keyword>
<proteinExistence type="predicted"/>
<dbReference type="STRING" id="227084.SAMN05421855_103429"/>
<dbReference type="EMBL" id="FNBA01000003">
    <property type="protein sequence ID" value="SDE93663.1"/>
    <property type="molecule type" value="Genomic_DNA"/>
</dbReference>
<evidence type="ECO:0000313" key="2">
    <source>
        <dbReference type="EMBL" id="SDE93663.1"/>
    </source>
</evidence>
<keyword evidence="3" id="KW-1185">Reference proteome</keyword>
<evidence type="ECO:0000313" key="3">
    <source>
        <dbReference type="Proteomes" id="UP000199321"/>
    </source>
</evidence>
<name>A0A1G7H019_9FLAO</name>
<dbReference type="GO" id="GO:0032259">
    <property type="term" value="P:methylation"/>
    <property type="evidence" value="ECO:0007669"/>
    <property type="project" value="UniProtKB-KW"/>
</dbReference>
<dbReference type="GO" id="GO:0008168">
    <property type="term" value="F:methyltransferase activity"/>
    <property type="evidence" value="ECO:0007669"/>
    <property type="project" value="UniProtKB-KW"/>
</dbReference>
<dbReference type="SUPFAM" id="SSF53335">
    <property type="entry name" value="S-adenosyl-L-methionine-dependent methyltransferases"/>
    <property type="match status" value="1"/>
</dbReference>
<dbReference type="CDD" id="cd02440">
    <property type="entry name" value="AdoMet_MTases"/>
    <property type="match status" value="1"/>
</dbReference>
<sequence>MKDANKETKRSKKPWPTKKAMEQVYAMKLWGDNNSNFYSGEGSHHPDIVTPYIETVRAFLTSFENPLVVCDLGCGDFNIGKELLRHTKKYIAIDIVTDLIKHNKETFKANNLEFHCLDIAVDQLPAADCAVLRQVLQHLSNAEIQNILDKLAAFKYVIVTEHIPEGDFIPNKEIISGQGIRLKKQSGVQLTAPPFHLKVKEERQLIALSLPSFKGMIVTTLYRMF</sequence>
<dbReference type="InterPro" id="IPR029063">
    <property type="entry name" value="SAM-dependent_MTases_sf"/>
</dbReference>
<accession>A0A1G7H019</accession>
<dbReference type="InterPro" id="IPR013217">
    <property type="entry name" value="Methyltransf_12"/>
</dbReference>
<reference evidence="2 3" key="1">
    <citation type="submission" date="2016-10" db="EMBL/GenBank/DDBJ databases">
        <authorList>
            <person name="de Groot N.N."/>
        </authorList>
    </citation>
    <scope>NUCLEOTIDE SEQUENCE [LARGE SCALE GENOMIC DNA]</scope>
    <source>
        <strain evidence="2 3">DSM 16195</strain>
    </source>
</reference>
<dbReference type="Gene3D" id="3.40.50.150">
    <property type="entry name" value="Vaccinia Virus protein VP39"/>
    <property type="match status" value="1"/>
</dbReference>
<gene>
    <name evidence="2" type="ORF">SAMN05421855_103429</name>
</gene>
<evidence type="ECO:0000259" key="1">
    <source>
        <dbReference type="Pfam" id="PF08242"/>
    </source>
</evidence>